<comment type="caution">
    <text evidence="1">The sequence shown here is derived from an EMBL/GenBank/DDBJ whole genome shotgun (WGS) entry which is preliminary data.</text>
</comment>
<gene>
    <name evidence="1" type="ORF">T03_9898</name>
</gene>
<sequence>MLLPYNWDGEYLLNSNAHDKKGSGADPQPEHHCKHSTPECLQCAKDTSFHQKIKLEFL</sequence>
<dbReference type="AlphaFoldDB" id="A0A0V1AQU9"/>
<dbReference type="Proteomes" id="UP000054653">
    <property type="component" value="Unassembled WGS sequence"/>
</dbReference>
<reference evidence="1 2" key="1">
    <citation type="submission" date="2015-01" db="EMBL/GenBank/DDBJ databases">
        <title>Evolution of Trichinella species and genotypes.</title>
        <authorList>
            <person name="Korhonen P.K."/>
            <person name="Edoardo P."/>
            <person name="Giuseppe L.R."/>
            <person name="Gasser R.B."/>
        </authorList>
    </citation>
    <scope>NUCLEOTIDE SEQUENCE [LARGE SCALE GENOMIC DNA]</scope>
    <source>
        <strain evidence="1">ISS120</strain>
    </source>
</reference>
<name>A0A0V1AQU9_TRIBR</name>
<dbReference type="EMBL" id="JYDI01001681">
    <property type="protein sequence ID" value="KRY26937.1"/>
    <property type="molecule type" value="Genomic_DNA"/>
</dbReference>
<organism evidence="1 2">
    <name type="scientific">Trichinella britovi</name>
    <name type="common">Parasitic roundworm</name>
    <dbReference type="NCBI Taxonomy" id="45882"/>
    <lineage>
        <taxon>Eukaryota</taxon>
        <taxon>Metazoa</taxon>
        <taxon>Ecdysozoa</taxon>
        <taxon>Nematoda</taxon>
        <taxon>Enoplea</taxon>
        <taxon>Dorylaimia</taxon>
        <taxon>Trichinellida</taxon>
        <taxon>Trichinellidae</taxon>
        <taxon>Trichinella</taxon>
    </lineage>
</organism>
<evidence type="ECO:0000313" key="1">
    <source>
        <dbReference type="EMBL" id="KRY26937.1"/>
    </source>
</evidence>
<accession>A0A0V1AQU9</accession>
<proteinExistence type="predicted"/>
<keyword evidence="2" id="KW-1185">Reference proteome</keyword>
<evidence type="ECO:0000313" key="2">
    <source>
        <dbReference type="Proteomes" id="UP000054653"/>
    </source>
</evidence>
<protein>
    <submittedName>
        <fullName evidence="1">Uncharacterized protein</fullName>
    </submittedName>
</protein>